<accession>E3N119</accession>
<organism evidence="3">
    <name type="scientific">Caenorhabditis remanei</name>
    <name type="common">Caenorhabditis vulgaris</name>
    <dbReference type="NCBI Taxonomy" id="31234"/>
    <lineage>
        <taxon>Eukaryota</taxon>
        <taxon>Metazoa</taxon>
        <taxon>Ecdysozoa</taxon>
        <taxon>Nematoda</taxon>
        <taxon>Chromadorea</taxon>
        <taxon>Rhabditida</taxon>
        <taxon>Rhabditina</taxon>
        <taxon>Rhabditomorpha</taxon>
        <taxon>Rhabditoidea</taxon>
        <taxon>Rhabditidae</taxon>
        <taxon>Peloderinae</taxon>
        <taxon>Caenorhabditis</taxon>
    </lineage>
</organism>
<feature type="compositionally biased region" description="Basic residues" evidence="1">
    <location>
        <begin position="459"/>
        <end position="473"/>
    </location>
</feature>
<name>E3N119_CAERE</name>
<dbReference type="AlphaFoldDB" id="E3N119"/>
<evidence type="ECO:0000256" key="1">
    <source>
        <dbReference type="SAM" id="MobiDB-lite"/>
    </source>
</evidence>
<dbReference type="HOGENOM" id="CLU_042335_1_0_1"/>
<dbReference type="InParanoid" id="E3N119"/>
<dbReference type="STRING" id="31234.E3N119"/>
<dbReference type="eggNOG" id="KOG1075">
    <property type="taxonomic scope" value="Eukaryota"/>
</dbReference>
<evidence type="ECO:0000313" key="2">
    <source>
        <dbReference type="EMBL" id="EFO83172.1"/>
    </source>
</evidence>
<keyword evidence="3" id="KW-1185">Reference proteome</keyword>
<dbReference type="EMBL" id="DS268507">
    <property type="protein sequence ID" value="EFO83172.1"/>
    <property type="molecule type" value="Genomic_DNA"/>
</dbReference>
<gene>
    <name evidence="2" type="ORF">CRE_12931</name>
</gene>
<feature type="compositionally biased region" description="Basic and acidic residues" evidence="1">
    <location>
        <begin position="445"/>
        <end position="458"/>
    </location>
</feature>
<feature type="region of interest" description="Disordered" evidence="1">
    <location>
        <begin position="438"/>
        <end position="500"/>
    </location>
</feature>
<evidence type="ECO:0000313" key="3">
    <source>
        <dbReference type="Proteomes" id="UP000008281"/>
    </source>
</evidence>
<proteinExistence type="predicted"/>
<protein>
    <recommendedName>
        <fullName evidence="4">Reverse transcriptase domain-containing protein</fullName>
    </recommendedName>
</protein>
<feature type="compositionally biased region" description="Polar residues" evidence="1">
    <location>
        <begin position="478"/>
        <end position="494"/>
    </location>
</feature>
<sequence length="500" mass="57102">MKSVKMYHNIPIKRSPLEYVQIPVKNGGLGVLSPRFTCLISFLASTLFKLWSDDEYISSIHKKALSRITAKVMGLKTQTATLQEQCDYLNTKKAITKGGYNLFSRMNEASRTLSVNLGAPLKSMQFIPENGEIALEVQASENSQIKVFSKADSMKLVTKLKDLVKSAMLKNFLENKKVKSQVVQVLQHHPQSNKFVNDGKNISISSQKFVHPARLRLLVCNGNSYGKDHPKDCRRCGYECESQAHILQHCTYNFSTGITQRHDRVLNRILHEVIKGRKNNDYYDIMVDTEPGPTRERPDIIMIQKDGPEVLLADVTVPYENGVVAIEAAWEWKIEKYSHFIEYFARLGKRAVILPLVVGSLGTYWPDTSNSLKMLGLSDGQIRNLIPDISMIALESSKQIYWRHIFGDSYRIVTELYCTKNKQEARFGDEPMENVQVSDRFQPFKTREREKKSEEEKKRRSKSKKGKTWRGSKKQTDSRQSGKSYQNQGFQRSVGQGGSR</sequence>
<reference evidence="2" key="1">
    <citation type="submission" date="2007-07" db="EMBL/GenBank/DDBJ databases">
        <title>PCAP assembly of the Caenorhabditis remanei genome.</title>
        <authorList>
            <consortium name="The Caenorhabditis remanei Sequencing Consortium"/>
            <person name="Wilson R.K."/>
        </authorList>
    </citation>
    <scope>NUCLEOTIDE SEQUENCE [LARGE SCALE GENOMIC DNA]</scope>
    <source>
        <strain evidence="2">PB4641</strain>
    </source>
</reference>
<dbReference type="OrthoDB" id="8195432at2759"/>
<evidence type="ECO:0008006" key="4">
    <source>
        <dbReference type="Google" id="ProtNLM"/>
    </source>
</evidence>
<dbReference type="Proteomes" id="UP000008281">
    <property type="component" value="Unassembled WGS sequence"/>
</dbReference>